<sequence>MPPTSFKAQFPATTSSPRGIPVSATAPPVFHHIAPFGPALAAALLFLCVLRMLLRKCQNRLSLFWQRRQQLCIHHDNHSAALSSSPVHGDSPVADSNRYEIAPWERPIGSDLSPGSPLFFLHHPDLFFSPPFAYANSPFHSQFFFFPPKYEDALKLPLPARSPVTERRAPSLRIPSLVARSRLSPSEQSPPPSYEQVQAVVGQQQLQQPSIRLFCQRREYPPTYFSSVGDLPSLSGGSTHGQNDSANGGITTGTLSDRPCSSLSLVDDPRALAQRRLRIFVAKSARKVANEQREKGTTAGRRTSAIDGTGRTAEAGGRGTNETEDEAEEMSAPAFVPNVCC</sequence>
<evidence type="ECO:0000313" key="4">
    <source>
        <dbReference type="WBParaSite" id="GPLIN_000071500"/>
    </source>
</evidence>
<accession>A0A183BJD6</accession>
<reference evidence="3" key="1">
    <citation type="submission" date="2014-05" db="EMBL/GenBank/DDBJ databases">
        <title>The genome and life-stage specific transcriptomes of Globodera pallida elucidate key aspects of plant parasitism by a cyst nematode.</title>
        <authorList>
            <person name="Cotton J.A."/>
            <person name="Lilley C.J."/>
            <person name="Jones L.M."/>
            <person name="Kikuchi T."/>
            <person name="Reid A.J."/>
            <person name="Thorpe P."/>
            <person name="Tsai I.J."/>
            <person name="Beasley H."/>
            <person name="Blok V."/>
            <person name="Cock P.J.A."/>
            <person name="Van den Akker S.E."/>
            <person name="Holroyd N."/>
            <person name="Hunt M."/>
            <person name="Mantelin S."/>
            <person name="Naghra H."/>
            <person name="Pain A."/>
            <person name="Palomares-Rius J.E."/>
            <person name="Zarowiecki M."/>
            <person name="Berriman M."/>
            <person name="Jones J.T."/>
            <person name="Urwin P.E."/>
        </authorList>
    </citation>
    <scope>NUCLEOTIDE SEQUENCE [LARGE SCALE GENOMIC DNA]</scope>
    <source>
        <strain evidence="3">Lindley</strain>
    </source>
</reference>
<evidence type="ECO:0000313" key="3">
    <source>
        <dbReference type="Proteomes" id="UP000050741"/>
    </source>
</evidence>
<dbReference type="WBParaSite" id="GPLIN_000071500">
    <property type="protein sequence ID" value="GPLIN_000071500"/>
    <property type="gene ID" value="GPLIN_000071500"/>
</dbReference>
<feature type="region of interest" description="Disordered" evidence="1">
    <location>
        <begin position="226"/>
        <end position="254"/>
    </location>
</feature>
<feature type="transmembrane region" description="Helical" evidence="2">
    <location>
        <begin position="33"/>
        <end position="54"/>
    </location>
</feature>
<feature type="region of interest" description="Disordered" evidence="1">
    <location>
        <begin position="290"/>
        <end position="337"/>
    </location>
</feature>
<feature type="compositionally biased region" description="Polar residues" evidence="1">
    <location>
        <begin position="235"/>
        <end position="254"/>
    </location>
</feature>
<evidence type="ECO:0000256" key="1">
    <source>
        <dbReference type="SAM" id="MobiDB-lite"/>
    </source>
</evidence>
<keyword evidence="2" id="KW-0472">Membrane</keyword>
<keyword evidence="3" id="KW-1185">Reference proteome</keyword>
<keyword evidence="2" id="KW-1133">Transmembrane helix</keyword>
<proteinExistence type="predicted"/>
<evidence type="ECO:0000256" key="2">
    <source>
        <dbReference type="SAM" id="Phobius"/>
    </source>
</evidence>
<reference evidence="4" key="2">
    <citation type="submission" date="2016-06" db="UniProtKB">
        <authorList>
            <consortium name="WormBaseParasite"/>
        </authorList>
    </citation>
    <scope>IDENTIFICATION</scope>
</reference>
<keyword evidence="2" id="KW-0812">Transmembrane</keyword>
<dbReference type="Proteomes" id="UP000050741">
    <property type="component" value="Unassembled WGS sequence"/>
</dbReference>
<organism evidence="3 4">
    <name type="scientific">Globodera pallida</name>
    <name type="common">Potato cyst nematode worm</name>
    <name type="synonym">Heterodera pallida</name>
    <dbReference type="NCBI Taxonomy" id="36090"/>
    <lineage>
        <taxon>Eukaryota</taxon>
        <taxon>Metazoa</taxon>
        <taxon>Ecdysozoa</taxon>
        <taxon>Nematoda</taxon>
        <taxon>Chromadorea</taxon>
        <taxon>Rhabditida</taxon>
        <taxon>Tylenchina</taxon>
        <taxon>Tylenchomorpha</taxon>
        <taxon>Tylenchoidea</taxon>
        <taxon>Heteroderidae</taxon>
        <taxon>Heteroderinae</taxon>
        <taxon>Globodera</taxon>
    </lineage>
</organism>
<name>A0A183BJD6_GLOPA</name>
<dbReference type="AlphaFoldDB" id="A0A183BJD6"/>
<protein>
    <submittedName>
        <fullName evidence="4">Uncharacterized protein</fullName>
    </submittedName>
</protein>